<organism evidence="1 2">
    <name type="scientific">Carnobacterium viridans</name>
    <dbReference type="NCBI Taxonomy" id="174587"/>
    <lineage>
        <taxon>Bacteria</taxon>
        <taxon>Bacillati</taxon>
        <taxon>Bacillota</taxon>
        <taxon>Bacilli</taxon>
        <taxon>Lactobacillales</taxon>
        <taxon>Carnobacteriaceae</taxon>
        <taxon>Carnobacterium</taxon>
    </lineage>
</organism>
<reference evidence="2" key="1">
    <citation type="submission" date="2016-10" db="EMBL/GenBank/DDBJ databases">
        <authorList>
            <person name="Varghese N."/>
            <person name="Submissions S."/>
        </authorList>
    </citation>
    <scope>NUCLEOTIDE SEQUENCE [LARGE SCALE GENOMIC DNA]</scope>
    <source>
        <strain evidence="2">MPL-11</strain>
    </source>
</reference>
<keyword evidence="1" id="KW-0540">Nuclease</keyword>
<dbReference type="PANTHER" id="PTHR30255:SF2">
    <property type="entry name" value="SINGLE-STRANDED-DNA-SPECIFIC EXONUCLEASE RECJ"/>
    <property type="match status" value="1"/>
</dbReference>
<keyword evidence="1" id="KW-0378">Hydrolase</keyword>
<accession>A0A1H0Y5I0</accession>
<keyword evidence="2" id="KW-1185">Reference proteome</keyword>
<dbReference type="Gene3D" id="3.90.1640.30">
    <property type="match status" value="1"/>
</dbReference>
<evidence type="ECO:0000313" key="2">
    <source>
        <dbReference type="Proteomes" id="UP000199481"/>
    </source>
</evidence>
<dbReference type="OrthoDB" id="9809852at2"/>
<keyword evidence="1" id="KW-0269">Exonuclease</keyword>
<gene>
    <name evidence="1" type="ORF">SAMN04487752_0716</name>
</gene>
<evidence type="ECO:0000313" key="1">
    <source>
        <dbReference type="EMBL" id="SDQ10395.1"/>
    </source>
</evidence>
<dbReference type="GO" id="GO:0004527">
    <property type="term" value="F:exonuclease activity"/>
    <property type="evidence" value="ECO:0007669"/>
    <property type="project" value="UniProtKB-KW"/>
</dbReference>
<name>A0A1H0Y5I0_9LACT</name>
<sequence>MLKSRTKWKLKEGNTNTEIAADLSKTLNLSSLFIELCLQRGLDSREKIERFIKPDESWIYDPYLMYDMESAVSRITNAVEQGEQITIYGDYDAGAIRSQVKSLCTCL</sequence>
<dbReference type="EMBL" id="FNJW01000008">
    <property type="protein sequence ID" value="SDQ10395.1"/>
    <property type="molecule type" value="Genomic_DNA"/>
</dbReference>
<dbReference type="Proteomes" id="UP000199481">
    <property type="component" value="Unassembled WGS sequence"/>
</dbReference>
<dbReference type="InterPro" id="IPR038763">
    <property type="entry name" value="DHH_sf"/>
</dbReference>
<dbReference type="RefSeq" id="WP_035023102.1">
    <property type="nucleotide sequence ID" value="NZ_FNJW01000008.1"/>
</dbReference>
<dbReference type="AlphaFoldDB" id="A0A1H0Y5I0"/>
<dbReference type="PANTHER" id="PTHR30255">
    <property type="entry name" value="SINGLE-STRANDED-DNA-SPECIFIC EXONUCLEASE RECJ"/>
    <property type="match status" value="1"/>
</dbReference>
<dbReference type="InterPro" id="IPR051673">
    <property type="entry name" value="SSDNA_exonuclease_RecJ"/>
</dbReference>
<protein>
    <submittedName>
        <fullName evidence="1">Single-stranded-DNA-specific exonuclease</fullName>
    </submittedName>
</protein>
<dbReference type="SUPFAM" id="SSF64182">
    <property type="entry name" value="DHH phosphoesterases"/>
    <property type="match status" value="1"/>
</dbReference>
<proteinExistence type="predicted"/>